<comment type="caution">
    <text evidence="3">The sequence shown here is derived from an EMBL/GenBank/DDBJ whole genome shotgun (WGS) entry which is preliminary data.</text>
</comment>
<proteinExistence type="predicted"/>
<reference evidence="3 4" key="1">
    <citation type="submission" date="2019-05" db="EMBL/GenBank/DDBJ databases">
        <title>Marinobacter panjinensis sp. nov., a moderately halophilic bacterium isolated from sea tidal flat environment.</title>
        <authorList>
            <person name="Yang W."/>
            <person name="An M."/>
            <person name="He W."/>
            <person name="Luo X."/>
            <person name="Zhu L."/>
            <person name="Chen G."/>
            <person name="Zhang Y."/>
            <person name="Wang Y."/>
        </authorList>
    </citation>
    <scope>NUCLEOTIDE SEQUENCE [LARGE SCALE GENOMIC DNA]</scope>
    <source>
        <strain evidence="3 4">PJ-16</strain>
    </source>
</reference>
<organism evidence="3 4">
    <name type="scientific">Marinobacter panjinensis</name>
    <dbReference type="NCBI Taxonomy" id="2576384"/>
    <lineage>
        <taxon>Bacteria</taxon>
        <taxon>Pseudomonadati</taxon>
        <taxon>Pseudomonadota</taxon>
        <taxon>Gammaproteobacteria</taxon>
        <taxon>Pseudomonadales</taxon>
        <taxon>Marinobacteraceae</taxon>
        <taxon>Marinobacter</taxon>
    </lineage>
</organism>
<name>A0A4V6CUF7_9GAMM</name>
<dbReference type="Pfam" id="PF07589">
    <property type="entry name" value="PEP-CTERM"/>
    <property type="match status" value="1"/>
</dbReference>
<feature type="signal peptide" evidence="1">
    <location>
        <begin position="1"/>
        <end position="23"/>
    </location>
</feature>
<dbReference type="Proteomes" id="UP000308488">
    <property type="component" value="Unassembled WGS sequence"/>
</dbReference>
<keyword evidence="4" id="KW-1185">Reference proteome</keyword>
<dbReference type="OrthoDB" id="8558695at2"/>
<feature type="domain" description="Ice-binding protein C-terminal" evidence="2">
    <location>
        <begin position="185"/>
        <end position="207"/>
    </location>
</feature>
<dbReference type="NCBIfam" id="TIGR02595">
    <property type="entry name" value="PEP_CTERM"/>
    <property type="match status" value="1"/>
</dbReference>
<dbReference type="RefSeq" id="WP_137436800.1">
    <property type="nucleotide sequence ID" value="NZ_SZYH01000001.1"/>
</dbReference>
<dbReference type="EMBL" id="SZYH01000001">
    <property type="protein sequence ID" value="TKV69185.1"/>
    <property type="molecule type" value="Genomic_DNA"/>
</dbReference>
<evidence type="ECO:0000313" key="3">
    <source>
        <dbReference type="EMBL" id="TKV69185.1"/>
    </source>
</evidence>
<evidence type="ECO:0000256" key="1">
    <source>
        <dbReference type="SAM" id="SignalP"/>
    </source>
</evidence>
<sequence length="210" mass="21728">MNKYSSSLLAGAVALAFSGAANAVVIEASAAGVMTTNVADATVIDFNDGTCGPASCSGQFSIVSGSTGQNAAPPGVVDNYLTVPNPDSNGTASVSLGMTSNYYGLYWGSIDTYNSISFLLNGLLVDSFTGTQIAAVIPGSADGNQSSDSTNRYINFFFGSELFNEVQLSSTNYAFESDNHAYARVPEPGTLALFSLGLAGLVYTRRRKSA</sequence>
<evidence type="ECO:0000313" key="4">
    <source>
        <dbReference type="Proteomes" id="UP000308488"/>
    </source>
</evidence>
<keyword evidence="1" id="KW-0732">Signal</keyword>
<feature type="chain" id="PRO_5020998642" evidence="1">
    <location>
        <begin position="24"/>
        <end position="210"/>
    </location>
</feature>
<gene>
    <name evidence="3" type="ORF">FDP08_14320</name>
</gene>
<protein>
    <submittedName>
        <fullName evidence="3">PEP-CTERM sorting domain-containing protein</fullName>
    </submittedName>
</protein>
<dbReference type="AlphaFoldDB" id="A0A4V6CUF7"/>
<evidence type="ECO:0000259" key="2">
    <source>
        <dbReference type="Pfam" id="PF07589"/>
    </source>
</evidence>
<dbReference type="InterPro" id="IPR013424">
    <property type="entry name" value="Ice-binding_C"/>
</dbReference>
<accession>A0A4V6CUF7</accession>